<gene>
    <name evidence="2" type="ORF">E0L32_006317</name>
</gene>
<proteinExistence type="predicted"/>
<dbReference type="InParanoid" id="A0A507B3N7"/>
<dbReference type="EMBL" id="SKBQ01000035">
    <property type="protein sequence ID" value="TPX13344.1"/>
    <property type="molecule type" value="Genomic_DNA"/>
</dbReference>
<dbReference type="Proteomes" id="UP000319257">
    <property type="component" value="Unassembled WGS sequence"/>
</dbReference>
<reference evidence="2 3" key="1">
    <citation type="submission" date="2019-06" db="EMBL/GenBank/DDBJ databases">
        <title>Draft genome sequence of the filamentous fungus Phialemoniopsis curvata isolated from diesel fuel.</title>
        <authorList>
            <person name="Varaljay V.A."/>
            <person name="Lyon W.J."/>
            <person name="Crouch A.L."/>
            <person name="Drake C.E."/>
            <person name="Hollomon J.M."/>
            <person name="Nadeau L.J."/>
            <person name="Nunn H.S."/>
            <person name="Stevenson B.S."/>
            <person name="Bojanowski C.L."/>
            <person name="Crookes-Goodson W.J."/>
        </authorList>
    </citation>
    <scope>NUCLEOTIDE SEQUENCE [LARGE SCALE GENOMIC DNA]</scope>
    <source>
        <strain evidence="2 3">D216</strain>
    </source>
</reference>
<organism evidence="2 3">
    <name type="scientific">Thyridium curvatum</name>
    <dbReference type="NCBI Taxonomy" id="1093900"/>
    <lineage>
        <taxon>Eukaryota</taxon>
        <taxon>Fungi</taxon>
        <taxon>Dikarya</taxon>
        <taxon>Ascomycota</taxon>
        <taxon>Pezizomycotina</taxon>
        <taxon>Sordariomycetes</taxon>
        <taxon>Sordariomycetidae</taxon>
        <taxon>Thyridiales</taxon>
        <taxon>Thyridiaceae</taxon>
        <taxon>Thyridium</taxon>
    </lineage>
</organism>
<name>A0A507B3N7_9PEZI</name>
<sequence length="162" mass="17315">MKLTTALATVAALLPLDAVADFDLYESHIGFVAGGGNGEVNPYIDEILVAQPYISYDAAICKAPFWSQLRAGSPYCDVKIKFNNGCAVLRNCGGGGEPHKLKTGDKFADLEDCGGGNRGTCYAWHDVASTHTCAWQEAGRMSYSRVACKTPNFNGAEALGEW</sequence>
<protein>
    <submittedName>
        <fullName evidence="2">Uncharacterized protein</fullName>
    </submittedName>
</protein>
<feature type="chain" id="PRO_5021292498" evidence="1">
    <location>
        <begin position="21"/>
        <end position="162"/>
    </location>
</feature>
<feature type="signal peptide" evidence="1">
    <location>
        <begin position="1"/>
        <end position="20"/>
    </location>
</feature>
<dbReference type="RefSeq" id="XP_030995055.1">
    <property type="nucleotide sequence ID" value="XM_031140937.1"/>
</dbReference>
<accession>A0A507B3N7</accession>
<evidence type="ECO:0000313" key="2">
    <source>
        <dbReference type="EMBL" id="TPX13344.1"/>
    </source>
</evidence>
<evidence type="ECO:0000313" key="3">
    <source>
        <dbReference type="Proteomes" id="UP000319257"/>
    </source>
</evidence>
<keyword evidence="3" id="KW-1185">Reference proteome</keyword>
<evidence type="ECO:0000256" key="1">
    <source>
        <dbReference type="SAM" id="SignalP"/>
    </source>
</evidence>
<dbReference type="AlphaFoldDB" id="A0A507B3N7"/>
<dbReference type="GeneID" id="41973764"/>
<keyword evidence="1" id="KW-0732">Signal</keyword>
<comment type="caution">
    <text evidence="2">The sequence shown here is derived from an EMBL/GenBank/DDBJ whole genome shotgun (WGS) entry which is preliminary data.</text>
</comment>